<dbReference type="Gene3D" id="3.30.2290.10">
    <property type="entry name" value="PmbA/TldD superfamily"/>
    <property type="match status" value="1"/>
</dbReference>
<feature type="compositionally biased region" description="Basic and acidic residues" evidence="5">
    <location>
        <begin position="18"/>
        <end position="29"/>
    </location>
</feature>
<evidence type="ECO:0000259" key="6">
    <source>
        <dbReference type="Pfam" id="PF01523"/>
    </source>
</evidence>
<evidence type="ECO:0000256" key="1">
    <source>
        <dbReference type="ARBA" id="ARBA00005836"/>
    </source>
</evidence>
<keyword evidence="4" id="KW-0482">Metalloprotease</keyword>
<proteinExistence type="inferred from homology"/>
<name>A0A365H4M2_9ACTN</name>
<keyword evidence="3" id="KW-0378">Hydrolase</keyword>
<dbReference type="InterPro" id="IPR035068">
    <property type="entry name" value="TldD/PmbA_N"/>
</dbReference>
<dbReference type="InterPro" id="IPR045569">
    <property type="entry name" value="Metalloprtase-TldD/E_C"/>
</dbReference>
<organism evidence="8 9">
    <name type="scientific">Actinomadura craniellae</name>
    <dbReference type="NCBI Taxonomy" id="2231787"/>
    <lineage>
        <taxon>Bacteria</taxon>
        <taxon>Bacillati</taxon>
        <taxon>Actinomycetota</taxon>
        <taxon>Actinomycetes</taxon>
        <taxon>Streptosporangiales</taxon>
        <taxon>Thermomonosporaceae</taxon>
        <taxon>Actinomadura</taxon>
    </lineage>
</organism>
<gene>
    <name evidence="8" type="ORF">DPM19_16820</name>
</gene>
<feature type="domain" description="Metalloprotease TldD/E N-terminal" evidence="6">
    <location>
        <begin position="66"/>
        <end position="130"/>
    </location>
</feature>
<dbReference type="Pfam" id="PF19289">
    <property type="entry name" value="PmbA_TldD_3rd"/>
    <property type="match status" value="1"/>
</dbReference>
<feature type="region of interest" description="Disordered" evidence="5">
    <location>
        <begin position="1"/>
        <end position="29"/>
    </location>
</feature>
<feature type="domain" description="Metalloprotease TldD/E C-terminal" evidence="7">
    <location>
        <begin position="278"/>
        <end position="524"/>
    </location>
</feature>
<dbReference type="PANTHER" id="PTHR30624">
    <property type="entry name" value="UNCHARACTERIZED PROTEIN TLDD AND PMBA"/>
    <property type="match status" value="1"/>
</dbReference>
<dbReference type="Pfam" id="PF01523">
    <property type="entry name" value="PmbA_TldD_1st"/>
    <property type="match status" value="1"/>
</dbReference>
<evidence type="ECO:0000259" key="7">
    <source>
        <dbReference type="Pfam" id="PF19289"/>
    </source>
</evidence>
<dbReference type="SUPFAM" id="SSF111283">
    <property type="entry name" value="Putative modulator of DNA gyrase, PmbA/TldD"/>
    <property type="match status" value="1"/>
</dbReference>
<comment type="similarity">
    <text evidence="1">Belongs to the peptidase U62 family.</text>
</comment>
<evidence type="ECO:0000256" key="3">
    <source>
        <dbReference type="ARBA" id="ARBA00022801"/>
    </source>
</evidence>
<dbReference type="EMBL" id="QLYX01000007">
    <property type="protein sequence ID" value="RAY13956.1"/>
    <property type="molecule type" value="Genomic_DNA"/>
</dbReference>
<evidence type="ECO:0000313" key="8">
    <source>
        <dbReference type="EMBL" id="RAY13956.1"/>
    </source>
</evidence>
<dbReference type="InterPro" id="IPR036059">
    <property type="entry name" value="TldD/PmbA_sf"/>
</dbReference>
<evidence type="ECO:0000256" key="4">
    <source>
        <dbReference type="ARBA" id="ARBA00023049"/>
    </source>
</evidence>
<dbReference type="GO" id="GO:0006508">
    <property type="term" value="P:proteolysis"/>
    <property type="evidence" value="ECO:0007669"/>
    <property type="project" value="UniProtKB-KW"/>
</dbReference>
<evidence type="ECO:0000256" key="2">
    <source>
        <dbReference type="ARBA" id="ARBA00022670"/>
    </source>
</evidence>
<dbReference type="PANTHER" id="PTHR30624:SF10">
    <property type="entry name" value="CONSERVED PROTEIN"/>
    <property type="match status" value="1"/>
</dbReference>
<dbReference type="FunFam" id="3.30.2290.10:FF:000003">
    <property type="entry name" value="Zinc-dependent protease, TldD/PmbA family"/>
    <property type="match status" value="1"/>
</dbReference>
<reference evidence="8 9" key="1">
    <citation type="submission" date="2018-06" db="EMBL/GenBank/DDBJ databases">
        <title>Actinomadura craniellae sp. nov. isolated from marine sponge Craniella sp.</title>
        <authorList>
            <person name="Li L."/>
            <person name="Xu Q.H."/>
            <person name="Lin H.W."/>
            <person name="Lu Y.H."/>
        </authorList>
    </citation>
    <scope>NUCLEOTIDE SEQUENCE [LARGE SCALE GENOMIC DNA]</scope>
    <source>
        <strain evidence="8 9">LHW63021</strain>
    </source>
</reference>
<keyword evidence="2" id="KW-0645">Protease</keyword>
<comment type="caution">
    <text evidence="8">The sequence shown here is derived from an EMBL/GenBank/DDBJ whole genome shotgun (WGS) entry which is preliminary data.</text>
</comment>
<dbReference type="AlphaFoldDB" id="A0A365H4M2"/>
<protein>
    <submittedName>
        <fullName evidence="8">TldD/PmbA family protein</fullName>
    </submittedName>
</protein>
<evidence type="ECO:0000256" key="5">
    <source>
        <dbReference type="SAM" id="MobiDB-lite"/>
    </source>
</evidence>
<accession>A0A365H4M2</accession>
<dbReference type="InterPro" id="IPR051463">
    <property type="entry name" value="Peptidase_U62_metallo"/>
</dbReference>
<dbReference type="InterPro" id="IPR002510">
    <property type="entry name" value="Metalloprtase-TldD/E_N"/>
</dbReference>
<dbReference type="Proteomes" id="UP000251891">
    <property type="component" value="Unassembled WGS sequence"/>
</dbReference>
<keyword evidence="9" id="KW-1185">Reference proteome</keyword>
<dbReference type="OrthoDB" id="9803213at2"/>
<dbReference type="GO" id="GO:0008237">
    <property type="term" value="F:metallopeptidase activity"/>
    <property type="evidence" value="ECO:0007669"/>
    <property type="project" value="UniProtKB-KW"/>
</dbReference>
<evidence type="ECO:0000313" key="9">
    <source>
        <dbReference type="Proteomes" id="UP000251891"/>
    </source>
</evidence>
<dbReference type="GO" id="GO:0005829">
    <property type="term" value="C:cytosol"/>
    <property type="evidence" value="ECO:0007669"/>
    <property type="project" value="TreeGrafter"/>
</dbReference>
<sequence length="533" mass="57930">MWRSHKIYRPGLSRPRARHDATAEARRERGRLPRVHEIDPAFTALPLRALADAALARARELGAEHADFRLERIRSQTLRLHDAALQTALDADDLGLSVRVVKNGTWGFAAGIDLTTGEAAAVAERAVEVAEVAAAVNREPIELAAEPSHGERTWISAYEIDPFDVPTGEKVELLAEWSRRLLADARVDHADAALLQVRENKFYADATGTVTTQQRVRVHPVLEAVGIVDGVFDTMRTLAPPVGRGYEWLTGGRWDWDGELAALPELLAEKLAAPSVEPGAYDVVIDPSNLWLTIHESIGHATELDRALGYEAAYAGTSFATPDLLGTLRYGSPVMNVTGDRTAEHGLATIGYDDEGVQTQAFDIVTDGMFTGYQLDRRIAQVTGRARSNGCAFADSAMSMPLQRMANVSLRPAPGGPSTEELIAGVERGVYIVGDKSWSIDMQRHNFQFTGQRFFRIENGRLAGQLRDVAYQAVTTDFWNSMEAVGGPQTYVLGGAFNCGKGQPGQVAPVSHGCPSALFRGVNILNALKEAGR</sequence>